<organism evidence="11 12">
    <name type="scientific">Diaphorina citri</name>
    <name type="common">Asian citrus psyllid</name>
    <dbReference type="NCBI Taxonomy" id="121845"/>
    <lineage>
        <taxon>Eukaryota</taxon>
        <taxon>Metazoa</taxon>
        <taxon>Ecdysozoa</taxon>
        <taxon>Arthropoda</taxon>
        <taxon>Hexapoda</taxon>
        <taxon>Insecta</taxon>
        <taxon>Pterygota</taxon>
        <taxon>Neoptera</taxon>
        <taxon>Paraneoptera</taxon>
        <taxon>Hemiptera</taxon>
        <taxon>Sternorrhyncha</taxon>
        <taxon>Psylloidea</taxon>
        <taxon>Psyllidae</taxon>
        <taxon>Diaphorininae</taxon>
        <taxon>Diaphorina</taxon>
    </lineage>
</organism>
<dbReference type="GO" id="GO:0005524">
    <property type="term" value="F:ATP binding"/>
    <property type="evidence" value="ECO:0007669"/>
    <property type="project" value="UniProtKB-UniRule"/>
</dbReference>
<proteinExistence type="inferred from homology"/>
<comment type="similarity">
    <text evidence="1">Belongs to the protein kinase superfamily. CMGC Ser/Thr protein kinase family. CDC2/CDKX subfamily.</text>
</comment>
<feature type="compositionally biased region" description="Polar residues" evidence="9">
    <location>
        <begin position="16"/>
        <end position="25"/>
    </location>
</feature>
<dbReference type="PROSITE" id="PS00107">
    <property type="entry name" value="PROTEIN_KINASE_ATP"/>
    <property type="match status" value="1"/>
</dbReference>
<evidence type="ECO:0000256" key="4">
    <source>
        <dbReference type="ARBA" id="ARBA00022741"/>
    </source>
</evidence>
<evidence type="ECO:0000313" key="12">
    <source>
        <dbReference type="RefSeq" id="XP_008476065.1"/>
    </source>
</evidence>
<dbReference type="GO" id="GO:0007346">
    <property type="term" value="P:regulation of mitotic cell cycle"/>
    <property type="evidence" value="ECO:0007669"/>
    <property type="project" value="TreeGrafter"/>
</dbReference>
<keyword evidence="11" id="KW-1185">Reference proteome</keyword>
<dbReference type="AlphaFoldDB" id="A0A1S3D7I2"/>
<evidence type="ECO:0000256" key="6">
    <source>
        <dbReference type="ARBA" id="ARBA00022840"/>
    </source>
</evidence>
<feature type="binding site" evidence="7">
    <location>
        <position position="92"/>
    </location>
    <ligand>
        <name>ATP</name>
        <dbReference type="ChEBI" id="CHEBI:30616"/>
    </ligand>
</feature>
<evidence type="ECO:0000256" key="8">
    <source>
        <dbReference type="RuleBase" id="RU000304"/>
    </source>
</evidence>
<dbReference type="PROSITE" id="PS50011">
    <property type="entry name" value="PROTEIN_KINASE_DOM"/>
    <property type="match status" value="1"/>
</dbReference>
<keyword evidence="2 8" id="KW-0723">Serine/threonine-protein kinase</keyword>
<evidence type="ECO:0000256" key="3">
    <source>
        <dbReference type="ARBA" id="ARBA00022679"/>
    </source>
</evidence>
<dbReference type="Pfam" id="PF00069">
    <property type="entry name" value="Pkinase"/>
    <property type="match status" value="1"/>
</dbReference>
<name>A0A1S3D7I2_DIACI</name>
<dbReference type="GO" id="GO:0004674">
    <property type="term" value="F:protein serine/threonine kinase activity"/>
    <property type="evidence" value="ECO:0007669"/>
    <property type="project" value="UniProtKB-KW"/>
</dbReference>
<gene>
    <name evidence="12" type="primary">LOC103513032</name>
</gene>
<dbReference type="Proteomes" id="UP000079169">
    <property type="component" value="Unplaced"/>
</dbReference>
<keyword evidence="4 7" id="KW-0547">Nucleotide-binding</keyword>
<evidence type="ECO:0000256" key="7">
    <source>
        <dbReference type="PROSITE-ProRule" id="PRU10141"/>
    </source>
</evidence>
<dbReference type="GeneID" id="103513032"/>
<protein>
    <submittedName>
        <fullName evidence="12">Cyclin-dependent kinase 10</fullName>
    </submittedName>
</protein>
<dbReference type="SMART" id="SM00220">
    <property type="entry name" value="S_TKc"/>
    <property type="match status" value="1"/>
</dbReference>
<dbReference type="GO" id="GO:0005634">
    <property type="term" value="C:nucleus"/>
    <property type="evidence" value="ECO:0007669"/>
    <property type="project" value="TreeGrafter"/>
</dbReference>
<dbReference type="STRING" id="121845.A0A1S3D7I2"/>
<keyword evidence="6 7" id="KW-0067">ATP-binding</keyword>
<evidence type="ECO:0000313" key="11">
    <source>
        <dbReference type="Proteomes" id="UP000079169"/>
    </source>
</evidence>
<feature type="region of interest" description="Disordered" evidence="9">
    <location>
        <begin position="1"/>
        <end position="28"/>
    </location>
</feature>
<dbReference type="PANTHER" id="PTHR24056:SF508">
    <property type="entry name" value="CYCLIN-DEPENDENT KINASE 10"/>
    <property type="match status" value="1"/>
</dbReference>
<sequence length="211" mass="23979">MKVQDDGNPESHDATKPSTTQSIPDPQSKFAKRRDVLMNFVTGEPIEILEQDCFGKCRNVAEFEKLNRIGEGSYGVVYRVRDSVQDKILALKKLFLQNNTLTRGELREVTGLTKCRHENIVQLKEVVVGKSLSSIFLVMEYCEHDLASLQDNVESPFTESQVKCVILQVLKGLNYLHSNFIIHRDLKPSNLLLNDKGCVKIVEYSRQKATH</sequence>
<keyword evidence="3" id="KW-0808">Transferase</keyword>
<accession>A0A1S3D7I2</accession>
<dbReference type="PROSITE" id="PS00108">
    <property type="entry name" value="PROTEIN_KINASE_ST"/>
    <property type="match status" value="1"/>
</dbReference>
<dbReference type="InterPro" id="IPR017441">
    <property type="entry name" value="Protein_kinase_ATP_BS"/>
</dbReference>
<evidence type="ECO:0000256" key="1">
    <source>
        <dbReference type="ARBA" id="ARBA00006485"/>
    </source>
</evidence>
<dbReference type="RefSeq" id="XP_008476065.1">
    <property type="nucleotide sequence ID" value="XM_008477843.3"/>
</dbReference>
<reference evidence="12" key="1">
    <citation type="submission" date="2025-08" db="UniProtKB">
        <authorList>
            <consortium name="RefSeq"/>
        </authorList>
    </citation>
    <scope>IDENTIFICATION</scope>
</reference>
<dbReference type="KEGG" id="dci:103513032"/>
<dbReference type="PaxDb" id="121845-A0A1S3D7I2"/>
<dbReference type="InterPro" id="IPR050108">
    <property type="entry name" value="CDK"/>
</dbReference>
<dbReference type="OMA" id="FARILXQ"/>
<dbReference type="InterPro" id="IPR011009">
    <property type="entry name" value="Kinase-like_dom_sf"/>
</dbReference>
<dbReference type="Gene3D" id="1.10.510.10">
    <property type="entry name" value="Transferase(Phosphotransferase) domain 1"/>
    <property type="match status" value="1"/>
</dbReference>
<dbReference type="InterPro" id="IPR008271">
    <property type="entry name" value="Ser/Thr_kinase_AS"/>
</dbReference>
<keyword evidence="5 12" id="KW-0418">Kinase</keyword>
<evidence type="ECO:0000259" key="10">
    <source>
        <dbReference type="PROSITE" id="PS50011"/>
    </source>
</evidence>
<feature type="domain" description="Protein kinase" evidence="10">
    <location>
        <begin position="63"/>
        <end position="211"/>
    </location>
</feature>
<dbReference type="SUPFAM" id="SSF56112">
    <property type="entry name" value="Protein kinase-like (PK-like)"/>
    <property type="match status" value="1"/>
</dbReference>
<evidence type="ECO:0000256" key="2">
    <source>
        <dbReference type="ARBA" id="ARBA00022527"/>
    </source>
</evidence>
<evidence type="ECO:0000256" key="9">
    <source>
        <dbReference type="SAM" id="MobiDB-lite"/>
    </source>
</evidence>
<dbReference type="InterPro" id="IPR000719">
    <property type="entry name" value="Prot_kinase_dom"/>
</dbReference>
<evidence type="ECO:0000256" key="5">
    <source>
        <dbReference type="ARBA" id="ARBA00022777"/>
    </source>
</evidence>
<dbReference type="PANTHER" id="PTHR24056">
    <property type="entry name" value="CELL DIVISION PROTEIN KINASE"/>
    <property type="match status" value="1"/>
</dbReference>
<dbReference type="Gene3D" id="3.30.200.20">
    <property type="entry name" value="Phosphorylase Kinase, domain 1"/>
    <property type="match status" value="1"/>
</dbReference>